<evidence type="ECO:0000313" key="7">
    <source>
        <dbReference type="Proteomes" id="UP001527925"/>
    </source>
</evidence>
<dbReference type="EMBL" id="JADGIZ020000003">
    <property type="protein sequence ID" value="KAL2919510.1"/>
    <property type="molecule type" value="Genomic_DNA"/>
</dbReference>
<dbReference type="PANTHER" id="PTHR23077">
    <property type="entry name" value="AAA-FAMILY ATPASE"/>
    <property type="match status" value="1"/>
</dbReference>
<dbReference type="InterPro" id="IPR003960">
    <property type="entry name" value="ATPase_AAA_CS"/>
</dbReference>
<dbReference type="Gene3D" id="1.10.8.60">
    <property type="match status" value="2"/>
</dbReference>
<feature type="region of interest" description="Disordered" evidence="4">
    <location>
        <begin position="118"/>
        <end position="192"/>
    </location>
</feature>
<proteinExistence type="inferred from homology"/>
<evidence type="ECO:0000259" key="5">
    <source>
        <dbReference type="SMART" id="SM00382"/>
    </source>
</evidence>
<reference evidence="6 7" key="1">
    <citation type="submission" date="2023-09" db="EMBL/GenBank/DDBJ databases">
        <title>Pangenome analysis of Batrachochytrium dendrobatidis and related Chytrids.</title>
        <authorList>
            <person name="Yacoub M.N."/>
            <person name="Stajich J.E."/>
            <person name="James T.Y."/>
        </authorList>
    </citation>
    <scope>NUCLEOTIDE SEQUENCE [LARGE SCALE GENOMIC DNA]</scope>
    <source>
        <strain evidence="6 7">JEL0888</strain>
    </source>
</reference>
<feature type="region of interest" description="Disordered" evidence="4">
    <location>
        <begin position="73"/>
        <end position="92"/>
    </location>
</feature>
<feature type="compositionally biased region" description="Acidic residues" evidence="4">
    <location>
        <begin position="79"/>
        <end position="92"/>
    </location>
</feature>
<dbReference type="InterPro" id="IPR003959">
    <property type="entry name" value="ATPase_AAA_core"/>
</dbReference>
<keyword evidence="7" id="KW-1185">Reference proteome</keyword>
<feature type="domain" description="AAA+ ATPase" evidence="5">
    <location>
        <begin position="577"/>
        <end position="714"/>
    </location>
</feature>
<name>A0ABR4NJ09_9FUNG</name>
<dbReference type="PANTHER" id="PTHR23077:SF171">
    <property type="entry name" value="NUCLEAR VALOSIN-CONTAINING PROTEIN-LIKE"/>
    <property type="match status" value="1"/>
</dbReference>
<feature type="compositionally biased region" description="Low complexity" evidence="4">
    <location>
        <begin position="118"/>
        <end position="132"/>
    </location>
</feature>
<comment type="caution">
    <text evidence="6">The sequence shown here is derived from an EMBL/GenBank/DDBJ whole genome shotgun (WGS) entry which is preliminary data.</text>
</comment>
<dbReference type="InterPro" id="IPR027417">
    <property type="entry name" value="P-loop_NTPase"/>
</dbReference>
<organism evidence="6 7">
    <name type="scientific">Polyrhizophydium stewartii</name>
    <dbReference type="NCBI Taxonomy" id="2732419"/>
    <lineage>
        <taxon>Eukaryota</taxon>
        <taxon>Fungi</taxon>
        <taxon>Fungi incertae sedis</taxon>
        <taxon>Chytridiomycota</taxon>
        <taxon>Chytridiomycota incertae sedis</taxon>
        <taxon>Chytridiomycetes</taxon>
        <taxon>Rhizophydiales</taxon>
        <taxon>Rhizophydiales incertae sedis</taxon>
        <taxon>Polyrhizophydium</taxon>
    </lineage>
</organism>
<evidence type="ECO:0000256" key="3">
    <source>
        <dbReference type="ARBA" id="ARBA00022840"/>
    </source>
</evidence>
<keyword evidence="2" id="KW-0547">Nucleotide-binding</keyword>
<dbReference type="SMART" id="SM00382">
    <property type="entry name" value="AAA"/>
    <property type="match status" value="2"/>
</dbReference>
<evidence type="ECO:0000256" key="4">
    <source>
        <dbReference type="SAM" id="MobiDB-lite"/>
    </source>
</evidence>
<dbReference type="InterPro" id="IPR003593">
    <property type="entry name" value="AAA+_ATPase"/>
</dbReference>
<gene>
    <name evidence="6" type="primary">RIX7</name>
    <name evidence="6" type="ORF">HK105_201157</name>
</gene>
<dbReference type="InterPro" id="IPR050168">
    <property type="entry name" value="AAA_ATPase_domain"/>
</dbReference>
<sequence>MVSRKKLGLLPKLLLRHVLQYQSQLGADAPARAKWDVDAILEHALRADGSLRRKPQKNLLEACSQAVAVLKSESANAGDDNDAASDDSSFEVDPDVPLVEVQDNNFLNRSLLGVYQKSGATPASPAPTSKAARQAGSAYAVGQHEEQDSASALVADADQAAEDAPAADDTKPSKSLKRRTKSGTARPETKKTKTVGAAPYILPVYIADSKWPTPTTKLADLGGIEQIAEELMQLIGMPLKHPEIYRHLGIDPPRGILLHGPPGCGKTMLANAIAGEAGVPFISIAAPVVVSGMSGESEKKIREVFDEAKELAPCILFIDEIDAITPKRETAQREMERRIVAQLLTCMDDVSPAKTDFKPVMIIGATNRPDSLDPALRRAGRFDREIAMGVPDENARMRILEKLAQKLRLDGDFDFRELAKKTPGYVGADLNALTAEAGMIAVRRIFHSMSAWRKAGNGGDGGDGGEDSAMAVDEERALTQGIQDLLVLGAPSIAGFMDLHQEPLEPEELEQLSITFADFIEALKKVQPSSKREGFATVPDVTWDDIGALSSVRDELRMAVVEPIRHPEYFVRVGITSPTGVLLYGPPGCGKTLLAKAVANESHCNFISVKGPELLNKYVGESERAVRMVFARAQASSPCVIFFDELDALCPSRSNEAESQSASRLVNTLLTEMDGMQGRKQVFVMGATNRPDMIDPAMLRPGRLDKTLYVDLPNAAERLEILKTLSRRTPLARGMDLARIANDPRADGLSGADLASLVREAAVASLRAAFYKNGASLPPVAGTAADTELVVSHEHFEKAFSKVSPSVHKKDRKRYELLKVKFGTAAGDAPTAGAADQ</sequence>
<dbReference type="Gene3D" id="3.40.50.300">
    <property type="entry name" value="P-loop containing nucleotide triphosphate hydrolases"/>
    <property type="match status" value="2"/>
</dbReference>
<dbReference type="InterPro" id="IPR041569">
    <property type="entry name" value="AAA_lid_3"/>
</dbReference>
<protein>
    <submittedName>
        <fullName evidence="6">Ribosome biogenesis ATPase rix7</fullName>
    </submittedName>
</protein>
<evidence type="ECO:0000313" key="6">
    <source>
        <dbReference type="EMBL" id="KAL2919510.1"/>
    </source>
</evidence>
<evidence type="ECO:0000256" key="1">
    <source>
        <dbReference type="ARBA" id="ARBA00006914"/>
    </source>
</evidence>
<feature type="compositionally biased region" description="Low complexity" evidence="4">
    <location>
        <begin position="149"/>
        <end position="164"/>
    </location>
</feature>
<dbReference type="Pfam" id="PF17862">
    <property type="entry name" value="AAA_lid_3"/>
    <property type="match status" value="2"/>
</dbReference>
<accession>A0ABR4NJ09</accession>
<feature type="domain" description="AAA+ ATPase" evidence="5">
    <location>
        <begin position="252"/>
        <end position="392"/>
    </location>
</feature>
<dbReference type="PROSITE" id="PS00674">
    <property type="entry name" value="AAA"/>
    <property type="match status" value="1"/>
</dbReference>
<dbReference type="SUPFAM" id="SSF52540">
    <property type="entry name" value="P-loop containing nucleoside triphosphate hydrolases"/>
    <property type="match status" value="2"/>
</dbReference>
<dbReference type="CDD" id="cd19518">
    <property type="entry name" value="RecA-like_NVL_r1-like"/>
    <property type="match status" value="1"/>
</dbReference>
<comment type="similarity">
    <text evidence="1">Belongs to the AAA ATPase family.</text>
</comment>
<keyword evidence="3" id="KW-0067">ATP-binding</keyword>
<dbReference type="Proteomes" id="UP001527925">
    <property type="component" value="Unassembled WGS sequence"/>
</dbReference>
<evidence type="ECO:0000256" key="2">
    <source>
        <dbReference type="ARBA" id="ARBA00022741"/>
    </source>
</evidence>
<dbReference type="Pfam" id="PF00004">
    <property type="entry name" value="AAA"/>
    <property type="match status" value="2"/>
</dbReference>